<name>A0A0S4JNG2_BODSA</name>
<sequence length="179" mass="19673">MHASIRTGDIAAEFVEVGEDKSLQQQGHPTGPVKPASGMQPILLVKELADLLRGIWPHRVDELQPPTSVLENANCNDMMSSLMSVMKSECAGNNIFDGMTFVCLEDDATKSKHATSGEKLDADHGSDEKWSFALHRLAAVRLMIKCCGGTLLRKTESEMRTMLEEGHEWFRSATGQTSL</sequence>
<feature type="non-terminal residue" evidence="1">
    <location>
        <position position="179"/>
    </location>
</feature>
<keyword evidence="2" id="KW-1185">Reference proteome</keyword>
<dbReference type="VEuPathDB" id="TriTrypDB:BSAL_40770"/>
<protein>
    <submittedName>
        <fullName evidence="1">Uncharacterized protein</fullName>
    </submittedName>
</protein>
<gene>
    <name evidence="1" type="ORF">BSAL_40770</name>
</gene>
<evidence type="ECO:0000313" key="1">
    <source>
        <dbReference type="EMBL" id="CUG93103.1"/>
    </source>
</evidence>
<reference evidence="2" key="1">
    <citation type="submission" date="2015-09" db="EMBL/GenBank/DDBJ databases">
        <authorList>
            <consortium name="Pathogen Informatics"/>
        </authorList>
    </citation>
    <scope>NUCLEOTIDE SEQUENCE [LARGE SCALE GENOMIC DNA]</scope>
    <source>
        <strain evidence="2">Lake Konstanz</strain>
    </source>
</reference>
<organism evidence="1 2">
    <name type="scientific">Bodo saltans</name>
    <name type="common">Flagellated protozoan</name>
    <dbReference type="NCBI Taxonomy" id="75058"/>
    <lineage>
        <taxon>Eukaryota</taxon>
        <taxon>Discoba</taxon>
        <taxon>Euglenozoa</taxon>
        <taxon>Kinetoplastea</taxon>
        <taxon>Metakinetoplastina</taxon>
        <taxon>Eubodonida</taxon>
        <taxon>Bodonidae</taxon>
        <taxon>Bodo</taxon>
    </lineage>
</organism>
<dbReference type="Proteomes" id="UP000051952">
    <property type="component" value="Unassembled WGS sequence"/>
</dbReference>
<accession>A0A0S4JNG2</accession>
<dbReference type="EMBL" id="CYKH01002117">
    <property type="protein sequence ID" value="CUG93103.1"/>
    <property type="molecule type" value="Genomic_DNA"/>
</dbReference>
<dbReference type="AlphaFoldDB" id="A0A0S4JNG2"/>
<evidence type="ECO:0000313" key="2">
    <source>
        <dbReference type="Proteomes" id="UP000051952"/>
    </source>
</evidence>
<proteinExistence type="predicted"/>